<dbReference type="Pfam" id="PF12859">
    <property type="entry name" value="ANAPC1"/>
    <property type="match status" value="1"/>
</dbReference>
<evidence type="ECO:0000259" key="8">
    <source>
        <dbReference type="Pfam" id="PF18122"/>
    </source>
</evidence>
<keyword evidence="5" id="KW-0131">Cell cycle</keyword>
<dbReference type="PANTHER" id="PTHR12827">
    <property type="entry name" value="MEIOTIC CHECKPOINT REGULATOR TSG24 FAMILY MEMBER"/>
    <property type="match status" value="1"/>
</dbReference>
<dbReference type="GO" id="GO:0031145">
    <property type="term" value="P:anaphase-promoting complex-dependent catabolic process"/>
    <property type="evidence" value="ECO:0007669"/>
    <property type="project" value="TreeGrafter"/>
</dbReference>
<dbReference type="InterPro" id="IPR011989">
    <property type="entry name" value="ARM-like"/>
</dbReference>
<protein>
    <submittedName>
        <fullName evidence="10">Uncharacterized protein</fullName>
    </submittedName>
</protein>
<dbReference type="PANTHER" id="PTHR12827:SF3">
    <property type="entry name" value="ANAPHASE-PROMOTING COMPLEX SUBUNIT 1"/>
    <property type="match status" value="1"/>
</dbReference>
<dbReference type="Gene3D" id="1.25.10.10">
    <property type="entry name" value="Leucine-rich Repeat Variant"/>
    <property type="match status" value="2"/>
</dbReference>
<dbReference type="STRING" id="1314785.A0A165DE12"/>
<evidence type="ECO:0000256" key="6">
    <source>
        <dbReference type="SAM" id="MobiDB-lite"/>
    </source>
</evidence>
<evidence type="ECO:0000256" key="2">
    <source>
        <dbReference type="ARBA" id="ARBA00022618"/>
    </source>
</evidence>
<evidence type="ECO:0000256" key="1">
    <source>
        <dbReference type="ARBA" id="ARBA00010547"/>
    </source>
</evidence>
<dbReference type="Proteomes" id="UP000076871">
    <property type="component" value="Unassembled WGS sequence"/>
</dbReference>
<dbReference type="GO" id="GO:0070979">
    <property type="term" value="P:protein K11-linked ubiquitination"/>
    <property type="evidence" value="ECO:0007669"/>
    <property type="project" value="TreeGrafter"/>
</dbReference>
<evidence type="ECO:0000313" key="11">
    <source>
        <dbReference type="Proteomes" id="UP000076871"/>
    </source>
</evidence>
<comment type="similarity">
    <text evidence="1">Belongs to the APC1 family.</text>
</comment>
<dbReference type="RefSeq" id="XP_040762415.1">
    <property type="nucleotide sequence ID" value="XM_040904689.1"/>
</dbReference>
<dbReference type="InterPro" id="IPR041221">
    <property type="entry name" value="APC1_C"/>
</dbReference>
<dbReference type="InterPro" id="IPR024990">
    <property type="entry name" value="Apc1"/>
</dbReference>
<dbReference type="Pfam" id="PF18122">
    <property type="entry name" value="APC1_C"/>
    <property type="match status" value="1"/>
</dbReference>
<feature type="domain" description="Anaphase-promoting complex subunit 1 C-terminal" evidence="8">
    <location>
        <begin position="1581"/>
        <end position="1750"/>
    </location>
</feature>
<feature type="domain" description="Anaphase-promoting complex subunit 1 beta-sandwich" evidence="9">
    <location>
        <begin position="1451"/>
        <end position="1533"/>
    </location>
</feature>
<evidence type="ECO:0000259" key="9">
    <source>
        <dbReference type="Pfam" id="PF21282"/>
    </source>
</evidence>
<feature type="compositionally biased region" description="Polar residues" evidence="6">
    <location>
        <begin position="23"/>
        <end position="33"/>
    </location>
</feature>
<evidence type="ECO:0000313" key="10">
    <source>
        <dbReference type="EMBL" id="KZT04675.1"/>
    </source>
</evidence>
<keyword evidence="11" id="KW-1185">Reference proteome</keyword>
<evidence type="ECO:0000256" key="3">
    <source>
        <dbReference type="ARBA" id="ARBA00022737"/>
    </source>
</evidence>
<keyword evidence="4" id="KW-0498">Mitosis</keyword>
<dbReference type="GeneID" id="63821719"/>
<feature type="region of interest" description="Disordered" evidence="6">
    <location>
        <begin position="1"/>
        <end position="56"/>
    </location>
</feature>
<name>A0A165DE12_9APHY</name>
<dbReference type="OrthoDB" id="26401at2759"/>
<dbReference type="EMBL" id="KV427635">
    <property type="protein sequence ID" value="KZT04675.1"/>
    <property type="molecule type" value="Genomic_DNA"/>
</dbReference>
<evidence type="ECO:0000256" key="4">
    <source>
        <dbReference type="ARBA" id="ARBA00022776"/>
    </source>
</evidence>
<dbReference type="FunCoup" id="A0A165DE12">
    <property type="interactions" value="687"/>
</dbReference>
<dbReference type="InterPro" id="IPR048971">
    <property type="entry name" value="Apc1_3rd"/>
</dbReference>
<organism evidence="10 11">
    <name type="scientific">Laetiporus sulphureus 93-53</name>
    <dbReference type="NCBI Taxonomy" id="1314785"/>
    <lineage>
        <taxon>Eukaryota</taxon>
        <taxon>Fungi</taxon>
        <taxon>Dikarya</taxon>
        <taxon>Basidiomycota</taxon>
        <taxon>Agaricomycotina</taxon>
        <taxon>Agaricomycetes</taxon>
        <taxon>Polyporales</taxon>
        <taxon>Laetiporus</taxon>
    </lineage>
</organism>
<dbReference type="Pfam" id="PF21282">
    <property type="entry name" value="APC1_3rd"/>
    <property type="match status" value="1"/>
</dbReference>
<dbReference type="GO" id="GO:0005680">
    <property type="term" value="C:anaphase-promoting complex"/>
    <property type="evidence" value="ECO:0007669"/>
    <property type="project" value="InterPro"/>
</dbReference>
<evidence type="ECO:0000256" key="5">
    <source>
        <dbReference type="ARBA" id="ARBA00023306"/>
    </source>
</evidence>
<reference evidence="10 11" key="1">
    <citation type="journal article" date="2016" name="Mol. Biol. Evol.">
        <title>Comparative Genomics of Early-Diverging Mushroom-Forming Fungi Provides Insights into the Origins of Lignocellulose Decay Capabilities.</title>
        <authorList>
            <person name="Nagy L.G."/>
            <person name="Riley R."/>
            <person name="Tritt A."/>
            <person name="Adam C."/>
            <person name="Daum C."/>
            <person name="Floudas D."/>
            <person name="Sun H."/>
            <person name="Yadav J.S."/>
            <person name="Pangilinan J."/>
            <person name="Larsson K.H."/>
            <person name="Matsuura K."/>
            <person name="Barry K."/>
            <person name="Labutti K."/>
            <person name="Kuo R."/>
            <person name="Ohm R.A."/>
            <person name="Bhattacharya S.S."/>
            <person name="Shirouzu T."/>
            <person name="Yoshinaga Y."/>
            <person name="Martin F.M."/>
            <person name="Grigoriev I.V."/>
            <person name="Hibbett D.S."/>
        </authorList>
    </citation>
    <scope>NUCLEOTIDE SEQUENCE [LARGE SCALE GENOMIC DNA]</scope>
    <source>
        <strain evidence="10 11">93-53</strain>
    </source>
</reference>
<keyword evidence="2" id="KW-0132">Cell division</keyword>
<sequence>MGWFDQPSAFPQTSPLRPAHYTGESQEQTTPVADSSGRPTFGPFARAQQQHKREHEPAGRARAVFIFLRSIGRIFLLNGTDYTFHLPFVVRRAWPLSPHGVLLQRVLDPMELEEVKASGDVALPTSFTFINALAEPAAVGITTKLTGGFNHIPVSIEEDDPIKSINFVPAEEQVVWISQRVPESTDDIIITINTEKRQFSIWRYAFIRPKEVPTAPSRPQPVSAVNKRTSMSATPAQKRQVIMAPPQTAPAGSVSGVPRNLSTPAPMTALVGVGATMEHAASVPAAGRSRQDSISRLDLSVAVDKTSGGFDGEILLDPVVNARMQTAYWVEKLHCEQLPERSTLDPSAISVGLFDQRWDGEEHRSLIGICFPAAETLLVYRLSKDAGHIVAKFEGRLEAVSISSVRATRELIQDLLIVKLNGKMSLLTHGLRELPLSISTDVPKGASEKEGYRETPCLTARPLINCPIISVSDPIESTVTLTFANRASVRIVLDLMPRDLLTRQCLLMLAMVIPADEFFALHSNFLRRWAAKGQDLSFGVSFACLVSALYEVFELETEPAPRQIYPAITPGPWLQIHKTSSAFRFREDPILRKLRPPPSVQPATTLPRPKCKPRNLIAPILIALHNVAEDMRLMIHRYRDLLKLVPVVCRVAMHVRPEWADYWKRLCPDAMENWPAPGMTVVENVDDRLSAWPLDSVAILYGRISNPEWFPPVPESHKIAQGFDIKAAFAFGNAEPLLCSRQLTDVYVALADSKVPQTRKRAENGLQAMVRARIGADILRWVPLGIAAPLKEACRTCQLSPSGDWPPLAHGLIGRNDLAEMSSPHEQIHVRGYRSVRESMQAFMHRKSFREHIDDTWKAVTGETNVVSGVELDVDDLTQIRFGQDRRLEEIARMLCSSTVPTIRAIERPELSEHDQAKEQQLQVVRMAERTLALPLGRAMFTFGSVPTVTRQAYAIPKIEYAVRLQPMNALITPEPGKIPVECTSWGEFHNGVAAGLRISAQSNAVESTWIKFNKPSELTPEHAGFLYALGLTGHLREMLTWHTFSYLTPKHDMTSIGVLLGLSAANVGTGNLHVTKLIAVHTPALLPTPSMDLNVPLITQAAGLIGIGLLYMGTQNRRMAEVCLSQISRKDLCQPDLSNEYREAYTFSAALACGMVMLGKGGEVPADLVMLSRLRVLIHGERHPSFSVDEQPTFDINLTSPAATITLGLMYLRSGRQDVADILAIPDTLLALNSIQPSFLLMRTLARCLIMWDKIAPSKEWLQSQVPQAILAAVNDRYHGKSRDDAYELAYYNILAGLCFAIGLKYAGTAREEAYLLIITHYDMFSQVAYTNSTAFDHRIKRAAIRDGLNLISISLAMVLAGTGEINCLRRLRYAYGMNNQFIRYGTHVANHMSLGLLFLGGGRFTLGTSDAAIACMVAAFFPRFANVSSDNKSYLQALRHLWVLATEPRCLIARDVDTKEVVYIPVKIKTKDGQGFMVSQLLSPTLIPDIDKVLSIRIDTPRYWPFYLDVANNPRHRESLLRNQTLFVKRRTAFLSYKEDTKGSRSLFVRSGSSPSSTAMLDFPQLTDLKIHPAGDLHEFIASFSNDPLFISFADRFCRDDGETEEERRLQAYCHASLLDSILQDKSQTIQAHLTVYRYRQMHSGSSYFVLRMQDLRFATEFYSRVYERRFSGRSENNARSPLIRESTLSGALLAIDRHLDTIRTMKAFVAALSHYAQGDAIPVYPKGSSEWKCSRHLSWYLQRNSVPVSSVLAVLKALARKAHRDCLAAPPPAGTTDVARLDRGIKEVVYFAGTSMTTSMGSGWSLRSLDEVVAAWCLAG</sequence>
<evidence type="ECO:0000259" key="7">
    <source>
        <dbReference type="Pfam" id="PF12859"/>
    </source>
</evidence>
<dbReference type="GO" id="GO:0007091">
    <property type="term" value="P:metaphase/anaphase transition of mitotic cell cycle"/>
    <property type="evidence" value="ECO:0007669"/>
    <property type="project" value="TreeGrafter"/>
</dbReference>
<dbReference type="InterPro" id="IPR049255">
    <property type="entry name" value="Apc1_N"/>
</dbReference>
<dbReference type="InParanoid" id="A0A165DE12"/>
<dbReference type="GO" id="GO:0051301">
    <property type="term" value="P:cell division"/>
    <property type="evidence" value="ECO:0007669"/>
    <property type="project" value="UniProtKB-KW"/>
</dbReference>
<gene>
    <name evidence="10" type="ORF">LAESUDRAFT_657451</name>
</gene>
<proteinExistence type="inferred from homology"/>
<accession>A0A165DE12</accession>
<keyword evidence="3" id="KW-0677">Repeat</keyword>
<feature type="domain" description="Anaphase-promoting complex subunit 1 N-terminal" evidence="7">
    <location>
        <begin position="46"/>
        <end position="114"/>
    </location>
</feature>
<dbReference type="GO" id="GO:0060090">
    <property type="term" value="F:molecular adaptor activity"/>
    <property type="evidence" value="ECO:0007669"/>
    <property type="project" value="TreeGrafter"/>
</dbReference>